<dbReference type="PANTHER" id="PTHR37042">
    <property type="entry name" value="OUTER MEMBRANE PROTEIN RV1973"/>
    <property type="match status" value="1"/>
</dbReference>
<keyword evidence="3" id="KW-1133">Transmembrane helix</keyword>
<sequence>MTSPDQEQKRLTAARERYRAAVREERLARIDAAPGLRKQARRRRAGVRLAVVAAVLVAAIVAGLAAWSLAARAADQRAIDDDEAARTGAAAAVTSMLSADPADPGAYLDRVLALSTGAQRDRLSAARAELRTAVAGFGAPSTGQVISAGTQPREGEAIPVLVVAQASAPELVGGAPGTDRVTVRVLMIPSGERWLVQDTERVS</sequence>
<dbReference type="EMBL" id="BAAAZW010000002">
    <property type="protein sequence ID" value="GAA3952509.1"/>
    <property type="molecule type" value="Genomic_DNA"/>
</dbReference>
<reference evidence="5" key="1">
    <citation type="journal article" date="2019" name="Int. J. Syst. Evol. Microbiol.">
        <title>The Global Catalogue of Microorganisms (GCM) 10K type strain sequencing project: providing services to taxonomists for standard genome sequencing and annotation.</title>
        <authorList>
            <consortium name="The Broad Institute Genomics Platform"/>
            <consortium name="The Broad Institute Genome Sequencing Center for Infectious Disease"/>
            <person name="Wu L."/>
            <person name="Ma J."/>
        </authorList>
    </citation>
    <scope>NUCLEOTIDE SEQUENCE [LARGE SCALE GENOMIC DNA]</scope>
    <source>
        <strain evidence="5">JCM 16923</strain>
    </source>
</reference>
<evidence type="ECO:0000256" key="3">
    <source>
        <dbReference type="SAM" id="Phobius"/>
    </source>
</evidence>
<accession>A0ABP7NS41</accession>
<evidence type="ECO:0000313" key="4">
    <source>
        <dbReference type="EMBL" id="GAA3952509.1"/>
    </source>
</evidence>
<evidence type="ECO:0000256" key="2">
    <source>
        <dbReference type="ARBA" id="ARBA00023136"/>
    </source>
</evidence>
<protein>
    <recommendedName>
        <fullName evidence="6">Mce-associated membrane protein</fullName>
    </recommendedName>
</protein>
<organism evidence="4 5">
    <name type="scientific">Gordonia caeni</name>
    <dbReference type="NCBI Taxonomy" id="1007097"/>
    <lineage>
        <taxon>Bacteria</taxon>
        <taxon>Bacillati</taxon>
        <taxon>Actinomycetota</taxon>
        <taxon>Actinomycetes</taxon>
        <taxon>Mycobacteriales</taxon>
        <taxon>Gordoniaceae</taxon>
        <taxon>Gordonia</taxon>
    </lineage>
</organism>
<proteinExistence type="predicted"/>
<dbReference type="Proteomes" id="UP001418444">
    <property type="component" value="Unassembled WGS sequence"/>
</dbReference>
<dbReference type="PANTHER" id="PTHR37042:SF4">
    <property type="entry name" value="OUTER MEMBRANE PROTEIN RV1973"/>
    <property type="match status" value="1"/>
</dbReference>
<gene>
    <name evidence="4" type="ORF">GCM10022231_08250</name>
</gene>
<evidence type="ECO:0000256" key="1">
    <source>
        <dbReference type="ARBA" id="ARBA00004370"/>
    </source>
</evidence>
<comment type="caution">
    <text evidence="4">The sequence shown here is derived from an EMBL/GenBank/DDBJ whole genome shotgun (WGS) entry which is preliminary data.</text>
</comment>
<keyword evidence="2 3" id="KW-0472">Membrane</keyword>
<evidence type="ECO:0000313" key="5">
    <source>
        <dbReference type="Proteomes" id="UP001418444"/>
    </source>
</evidence>
<keyword evidence="3" id="KW-0812">Transmembrane</keyword>
<dbReference type="RefSeq" id="WP_344780893.1">
    <property type="nucleotide sequence ID" value="NZ_BAAAZW010000002.1"/>
</dbReference>
<feature type="transmembrane region" description="Helical" evidence="3">
    <location>
        <begin position="47"/>
        <end position="70"/>
    </location>
</feature>
<keyword evidence="5" id="KW-1185">Reference proteome</keyword>
<name>A0ABP7NS41_9ACTN</name>
<evidence type="ECO:0008006" key="6">
    <source>
        <dbReference type="Google" id="ProtNLM"/>
    </source>
</evidence>
<comment type="subcellular location">
    <subcellularLocation>
        <location evidence="1">Membrane</location>
    </subcellularLocation>
</comment>